<gene>
    <name evidence="1" type="ORF">G2W53_043613</name>
</gene>
<keyword evidence="2" id="KW-1185">Reference proteome</keyword>
<keyword evidence="1" id="KW-0695">RNA-directed DNA polymerase</keyword>
<sequence length="176" mass="19999">MVYNNRNETIRIATTKVKLGLVHNMRFDLSVLLIGSTSSESGYSERLGFQLTYLSGENWENSVFLPCFLKFDHALSQCADKVIFLSVISCQATSGKLGILAISRLKFQDTQGLAKYRHMTSAISDRTESPLFLGENMHLPIEAIRYNTSNTNLNIHLHPDEDDDSNYDRELRLLQH</sequence>
<protein>
    <submittedName>
        <fullName evidence="1">Reverse transcriptase domain-containing protein</fullName>
    </submittedName>
</protein>
<dbReference type="EMBL" id="JAAIUW010000013">
    <property type="protein sequence ID" value="KAF7804502.1"/>
    <property type="molecule type" value="Genomic_DNA"/>
</dbReference>
<keyword evidence="1" id="KW-0808">Transferase</keyword>
<keyword evidence="1" id="KW-0548">Nucleotidyltransferase</keyword>
<dbReference type="GO" id="GO:0003964">
    <property type="term" value="F:RNA-directed DNA polymerase activity"/>
    <property type="evidence" value="ECO:0007669"/>
    <property type="project" value="UniProtKB-KW"/>
</dbReference>
<dbReference type="Proteomes" id="UP000634136">
    <property type="component" value="Unassembled WGS sequence"/>
</dbReference>
<organism evidence="1 2">
    <name type="scientific">Senna tora</name>
    <dbReference type="NCBI Taxonomy" id="362788"/>
    <lineage>
        <taxon>Eukaryota</taxon>
        <taxon>Viridiplantae</taxon>
        <taxon>Streptophyta</taxon>
        <taxon>Embryophyta</taxon>
        <taxon>Tracheophyta</taxon>
        <taxon>Spermatophyta</taxon>
        <taxon>Magnoliopsida</taxon>
        <taxon>eudicotyledons</taxon>
        <taxon>Gunneridae</taxon>
        <taxon>Pentapetalae</taxon>
        <taxon>rosids</taxon>
        <taxon>fabids</taxon>
        <taxon>Fabales</taxon>
        <taxon>Fabaceae</taxon>
        <taxon>Caesalpinioideae</taxon>
        <taxon>Cassia clade</taxon>
        <taxon>Senna</taxon>
    </lineage>
</organism>
<evidence type="ECO:0000313" key="2">
    <source>
        <dbReference type="Proteomes" id="UP000634136"/>
    </source>
</evidence>
<dbReference type="OrthoDB" id="1982082at2759"/>
<accession>A0A834W0C7</accession>
<reference evidence="1" key="1">
    <citation type="submission" date="2020-09" db="EMBL/GenBank/DDBJ databases">
        <title>Genome-Enabled Discovery of Anthraquinone Biosynthesis in Senna tora.</title>
        <authorList>
            <person name="Kang S.-H."/>
            <person name="Pandey R.P."/>
            <person name="Lee C.-M."/>
            <person name="Sim J.-S."/>
            <person name="Jeong J.-T."/>
            <person name="Choi B.-S."/>
            <person name="Jung M."/>
            <person name="Ginzburg D."/>
            <person name="Zhao K."/>
            <person name="Won S.Y."/>
            <person name="Oh T.-J."/>
            <person name="Yu Y."/>
            <person name="Kim N.-H."/>
            <person name="Lee O.R."/>
            <person name="Lee T.-H."/>
            <person name="Bashyal P."/>
            <person name="Kim T.-S."/>
            <person name="Lee W.-H."/>
            <person name="Kawkins C."/>
            <person name="Kim C.-K."/>
            <person name="Kim J.S."/>
            <person name="Ahn B.O."/>
            <person name="Rhee S.Y."/>
            <person name="Sohng J.K."/>
        </authorList>
    </citation>
    <scope>NUCLEOTIDE SEQUENCE</scope>
    <source>
        <tissue evidence="1">Leaf</tissue>
    </source>
</reference>
<comment type="caution">
    <text evidence="1">The sequence shown here is derived from an EMBL/GenBank/DDBJ whole genome shotgun (WGS) entry which is preliminary data.</text>
</comment>
<proteinExistence type="predicted"/>
<name>A0A834W0C7_9FABA</name>
<dbReference type="AlphaFoldDB" id="A0A834W0C7"/>
<evidence type="ECO:0000313" key="1">
    <source>
        <dbReference type="EMBL" id="KAF7804502.1"/>
    </source>
</evidence>